<evidence type="ECO:0000256" key="2">
    <source>
        <dbReference type="PROSITE-ProRule" id="PRU00703"/>
    </source>
</evidence>
<gene>
    <name evidence="4" type="ORF">EGH23_15325</name>
</gene>
<dbReference type="Pfam" id="PF00571">
    <property type="entry name" value="CBS"/>
    <property type="match status" value="2"/>
</dbReference>
<dbReference type="InterPro" id="IPR000644">
    <property type="entry name" value="CBS_dom"/>
</dbReference>
<dbReference type="SMART" id="SM00116">
    <property type="entry name" value="CBS"/>
    <property type="match status" value="2"/>
</dbReference>
<protein>
    <submittedName>
        <fullName evidence="4">CBS domain-containing protein</fullName>
    </submittedName>
</protein>
<organism evidence="4 5">
    <name type="scientific">Haloarcula nitratireducens</name>
    <dbReference type="NCBI Taxonomy" id="2487749"/>
    <lineage>
        <taxon>Archaea</taxon>
        <taxon>Methanobacteriati</taxon>
        <taxon>Methanobacteriota</taxon>
        <taxon>Stenosarchaea group</taxon>
        <taxon>Halobacteria</taxon>
        <taxon>Halobacteriales</taxon>
        <taxon>Haloarculaceae</taxon>
        <taxon>Haloarcula</taxon>
    </lineage>
</organism>
<comment type="caution">
    <text evidence="4">The sequence shown here is derived from an EMBL/GenBank/DDBJ whole genome shotgun (WGS) entry which is preliminary data.</text>
</comment>
<dbReference type="Proteomes" id="UP001430455">
    <property type="component" value="Unassembled WGS sequence"/>
</dbReference>
<dbReference type="EMBL" id="RKLT01000006">
    <property type="protein sequence ID" value="MBX0296249.1"/>
    <property type="molecule type" value="Genomic_DNA"/>
</dbReference>
<evidence type="ECO:0000256" key="1">
    <source>
        <dbReference type="ARBA" id="ARBA00023122"/>
    </source>
</evidence>
<feature type="domain" description="CBS" evidence="3">
    <location>
        <begin position="6"/>
        <end position="63"/>
    </location>
</feature>
<keyword evidence="5" id="KW-1185">Reference proteome</keyword>
<accession>A0AAW4PEJ3</accession>
<name>A0AAW4PEJ3_9EURY</name>
<dbReference type="InterPro" id="IPR046342">
    <property type="entry name" value="CBS_dom_sf"/>
</dbReference>
<dbReference type="Gene3D" id="3.10.580.10">
    <property type="entry name" value="CBS-domain"/>
    <property type="match status" value="1"/>
</dbReference>
<dbReference type="PROSITE" id="PS51371">
    <property type="entry name" value="CBS"/>
    <property type="match status" value="2"/>
</dbReference>
<feature type="domain" description="CBS" evidence="3">
    <location>
        <begin position="72"/>
        <end position="129"/>
    </location>
</feature>
<dbReference type="InterPro" id="IPR051257">
    <property type="entry name" value="Diverse_CBS-Domain"/>
</dbReference>
<dbReference type="PANTHER" id="PTHR43080:SF2">
    <property type="entry name" value="CBS DOMAIN-CONTAINING PROTEIN"/>
    <property type="match status" value="1"/>
</dbReference>
<keyword evidence="1 2" id="KW-0129">CBS domain</keyword>
<dbReference type="PANTHER" id="PTHR43080">
    <property type="entry name" value="CBS DOMAIN-CONTAINING PROTEIN CBSX3, MITOCHONDRIAL"/>
    <property type="match status" value="1"/>
</dbReference>
<dbReference type="RefSeq" id="WP_220580866.1">
    <property type="nucleotide sequence ID" value="NZ_RKLT01000006.1"/>
</dbReference>
<evidence type="ECO:0000313" key="5">
    <source>
        <dbReference type="Proteomes" id="UP001430455"/>
    </source>
</evidence>
<proteinExistence type="predicted"/>
<evidence type="ECO:0000313" key="4">
    <source>
        <dbReference type="EMBL" id="MBX0296249.1"/>
    </source>
</evidence>
<dbReference type="SUPFAM" id="SSF54631">
    <property type="entry name" value="CBS-domain pair"/>
    <property type="match status" value="1"/>
</dbReference>
<evidence type="ECO:0000259" key="3">
    <source>
        <dbReference type="PROSITE" id="PS51371"/>
    </source>
</evidence>
<dbReference type="AlphaFoldDB" id="A0AAW4PEJ3"/>
<sequence length="140" mass="15071">MTIQSLTRRRVVTVTPETPIDETARKMRDAGVGSTVVVEDDRPVGIVTDRDLALDVVGTGTDPRETTAGDVMVRKLVTVATDANVLDALDRLLAAKVRRLPVVRDDGTLAGIVTMDDFLVLLAAEFRNLAAVVEAESPPY</sequence>
<reference evidence="4 5" key="1">
    <citation type="submission" date="2021-06" db="EMBL/GenBank/DDBJ databases">
        <title>Halomicroarcula sp. a new haloarchaeum isolated from saline soil.</title>
        <authorList>
            <person name="Duran-Viseras A."/>
            <person name="Sanchez-Porro C."/>
            <person name="Ventosa A."/>
        </authorList>
    </citation>
    <scope>NUCLEOTIDE SEQUENCE [LARGE SCALE GENOMIC DNA]</scope>
    <source>
        <strain evidence="4 5">F27</strain>
    </source>
</reference>